<dbReference type="PANTHER" id="PTHR12112">
    <property type="entry name" value="BNIP - RELATED"/>
    <property type="match status" value="1"/>
</dbReference>
<dbReference type="SUPFAM" id="SSF64182">
    <property type="entry name" value="DHH phosphoesterases"/>
    <property type="match status" value="1"/>
</dbReference>
<sequence>TAYVPVLNVARENFRLRLESVYFLGTQGIGAGDLTFLSDLDLAALTPAARGGGADASLAVTLVDHHVLSEAEAGLEPYVVRVLDHRPQDGPLPDSWTVTLEHVGSCCSLVARELLASDSFELEGDV</sequence>
<comment type="caution">
    <text evidence="1">The sequence shown here is derived from an EMBL/GenBank/DDBJ whole genome shotgun (WGS) entry which is preliminary data.</text>
</comment>
<dbReference type="InterPro" id="IPR038763">
    <property type="entry name" value="DHH_sf"/>
</dbReference>
<name>A0A3S1AUG7_ELYCH</name>
<proteinExistence type="predicted"/>
<dbReference type="GO" id="GO:0005737">
    <property type="term" value="C:cytoplasm"/>
    <property type="evidence" value="ECO:0007669"/>
    <property type="project" value="TreeGrafter"/>
</dbReference>
<dbReference type="GO" id="GO:0004309">
    <property type="term" value="F:exopolyphosphatase activity"/>
    <property type="evidence" value="ECO:0007669"/>
    <property type="project" value="TreeGrafter"/>
</dbReference>
<dbReference type="EMBL" id="RQTK01001062">
    <property type="protein sequence ID" value="RUS72477.1"/>
    <property type="molecule type" value="Genomic_DNA"/>
</dbReference>
<dbReference type="Gene3D" id="3.90.1640.10">
    <property type="entry name" value="inorganic pyrophosphatase (n-terminal core)"/>
    <property type="match status" value="1"/>
</dbReference>
<accession>A0A3S1AUG7</accession>
<dbReference type="OrthoDB" id="19923at2759"/>
<evidence type="ECO:0000313" key="1">
    <source>
        <dbReference type="EMBL" id="RUS72477.1"/>
    </source>
</evidence>
<evidence type="ECO:0000313" key="2">
    <source>
        <dbReference type="Proteomes" id="UP000271974"/>
    </source>
</evidence>
<dbReference type="PANTHER" id="PTHR12112:SF39">
    <property type="entry name" value="EG:152A3.5 PROTEIN (FBGN0003116_PN PROTEIN)"/>
    <property type="match status" value="1"/>
</dbReference>
<keyword evidence="2" id="KW-1185">Reference proteome</keyword>
<feature type="non-terminal residue" evidence="1">
    <location>
        <position position="1"/>
    </location>
</feature>
<evidence type="ECO:0008006" key="3">
    <source>
        <dbReference type="Google" id="ProtNLM"/>
    </source>
</evidence>
<reference evidence="1 2" key="1">
    <citation type="submission" date="2019-01" db="EMBL/GenBank/DDBJ databases">
        <title>A draft genome assembly of the solar-powered sea slug Elysia chlorotica.</title>
        <authorList>
            <person name="Cai H."/>
            <person name="Li Q."/>
            <person name="Fang X."/>
            <person name="Li J."/>
            <person name="Curtis N.E."/>
            <person name="Altenburger A."/>
            <person name="Shibata T."/>
            <person name="Feng M."/>
            <person name="Maeda T."/>
            <person name="Schwartz J.A."/>
            <person name="Shigenobu S."/>
            <person name="Lundholm N."/>
            <person name="Nishiyama T."/>
            <person name="Yang H."/>
            <person name="Hasebe M."/>
            <person name="Li S."/>
            <person name="Pierce S.K."/>
            <person name="Wang J."/>
        </authorList>
    </citation>
    <scope>NUCLEOTIDE SEQUENCE [LARGE SCALE GENOMIC DNA]</scope>
    <source>
        <strain evidence="1">EC2010</strain>
        <tissue evidence="1">Whole organism of an adult</tissue>
    </source>
</reference>
<feature type="non-terminal residue" evidence="1">
    <location>
        <position position="126"/>
    </location>
</feature>
<gene>
    <name evidence="1" type="ORF">EGW08_019759</name>
</gene>
<protein>
    <recommendedName>
        <fullName evidence="3">DDH domain-containing protein</fullName>
    </recommendedName>
</protein>
<dbReference type="AlphaFoldDB" id="A0A3S1AUG7"/>
<dbReference type="STRING" id="188477.A0A3S1AUG7"/>
<dbReference type="Proteomes" id="UP000271974">
    <property type="component" value="Unassembled WGS sequence"/>
</dbReference>
<organism evidence="1 2">
    <name type="scientific">Elysia chlorotica</name>
    <name type="common">Eastern emerald elysia</name>
    <name type="synonym">Sea slug</name>
    <dbReference type="NCBI Taxonomy" id="188477"/>
    <lineage>
        <taxon>Eukaryota</taxon>
        <taxon>Metazoa</taxon>
        <taxon>Spiralia</taxon>
        <taxon>Lophotrochozoa</taxon>
        <taxon>Mollusca</taxon>
        <taxon>Gastropoda</taxon>
        <taxon>Heterobranchia</taxon>
        <taxon>Euthyneura</taxon>
        <taxon>Panpulmonata</taxon>
        <taxon>Sacoglossa</taxon>
        <taxon>Placobranchoidea</taxon>
        <taxon>Plakobranchidae</taxon>
        <taxon>Elysia</taxon>
    </lineage>
</organism>